<evidence type="ECO:0000256" key="6">
    <source>
        <dbReference type="ARBA" id="ARBA00022813"/>
    </source>
</evidence>
<comment type="pathway">
    <text evidence="9">Amino-acid biosynthesis; L-arginine biosynthesis; L-ornithine and N-acetyl-L-glutamate from L-glutamate and N(2)-acetyl-L-ornithine (cyclic): step 1/1.</text>
</comment>
<feature type="binding site" evidence="9">
    <location>
        <position position="161"/>
    </location>
    <ligand>
        <name>substrate</name>
    </ligand>
</feature>
<dbReference type="PANTHER" id="PTHR23100:SF0">
    <property type="entry name" value="ARGININE BIOSYNTHESIS BIFUNCTIONAL PROTEIN ARGJ, MITOCHONDRIAL"/>
    <property type="match status" value="1"/>
</dbReference>
<dbReference type="PANTHER" id="PTHR23100">
    <property type="entry name" value="ARGININE BIOSYNTHESIS BIFUNCTIONAL PROTEIN ARGJ"/>
    <property type="match status" value="1"/>
</dbReference>
<organism evidence="10 11">
    <name type="scientific">Melioribacter roseus (strain DSM 23840 / JCM 17771 / VKM B-2668 / P3M-2)</name>
    <dbReference type="NCBI Taxonomy" id="1191523"/>
    <lineage>
        <taxon>Bacteria</taxon>
        <taxon>Pseudomonadati</taxon>
        <taxon>Ignavibacteriota</taxon>
        <taxon>Ignavibacteria</taxon>
        <taxon>Ignavibacteriales</taxon>
        <taxon>Melioribacteraceae</taxon>
        <taxon>Melioribacter</taxon>
    </lineage>
</organism>
<evidence type="ECO:0000256" key="3">
    <source>
        <dbReference type="ARBA" id="ARBA00022571"/>
    </source>
</evidence>
<keyword evidence="5 9" id="KW-0808">Transferase</keyword>
<dbReference type="MEROPS" id="T05.002"/>
<evidence type="ECO:0000256" key="2">
    <source>
        <dbReference type="ARBA" id="ARBA00011475"/>
    </source>
</evidence>
<feature type="binding site" evidence="9">
    <location>
        <position position="198"/>
    </location>
    <ligand>
        <name>substrate</name>
    </ligand>
</feature>
<dbReference type="GO" id="GO:0004358">
    <property type="term" value="F:L-glutamate N-acetyltransferase activity, acting on acetyl-L-ornithine as donor"/>
    <property type="evidence" value="ECO:0007669"/>
    <property type="project" value="UniProtKB-UniRule"/>
</dbReference>
<dbReference type="HOGENOM" id="CLU_027172_1_0_10"/>
<evidence type="ECO:0000256" key="7">
    <source>
        <dbReference type="ARBA" id="ARBA00023315"/>
    </source>
</evidence>
<dbReference type="Gene3D" id="3.10.20.340">
    <property type="entry name" value="ArgJ beta chain, C-terminal domain"/>
    <property type="match status" value="1"/>
</dbReference>
<accession>I7A2K2</accession>
<protein>
    <recommendedName>
        <fullName evidence="9">Arginine biosynthesis bifunctional protein ArgJ</fullName>
    </recommendedName>
    <domain>
        <recommendedName>
            <fullName evidence="9">Glutamate N-acetyltransferase</fullName>
            <ecNumber evidence="9">2.3.1.35</ecNumber>
        </recommendedName>
        <alternativeName>
            <fullName evidence="9">Ornithine acetyltransferase</fullName>
            <shortName evidence="9">OATase</shortName>
        </alternativeName>
        <alternativeName>
            <fullName evidence="9">Ornithine transacetylase</fullName>
        </alternativeName>
    </domain>
    <domain>
        <recommendedName>
            <fullName evidence="9">Amino-acid acetyltransferase</fullName>
            <ecNumber evidence="9">2.3.1.1</ecNumber>
        </recommendedName>
        <alternativeName>
            <fullName evidence="9">N-acetylglutamate synthase</fullName>
            <shortName evidence="9">AGSase</shortName>
        </alternativeName>
    </domain>
    <component>
        <recommendedName>
            <fullName evidence="9">Arginine biosynthesis bifunctional protein ArgJ alpha chain</fullName>
        </recommendedName>
    </component>
    <component>
        <recommendedName>
            <fullName evidence="9">Arginine biosynthesis bifunctional protein ArgJ beta chain</fullName>
        </recommendedName>
    </component>
</protein>
<feature type="chain" id="PRO_5023393123" description="Arginine biosynthesis bifunctional protein ArgJ alpha chain" evidence="9">
    <location>
        <begin position="1"/>
        <end position="197"/>
    </location>
</feature>
<comment type="catalytic activity">
    <reaction evidence="8 9">
        <text>N(2)-acetyl-L-ornithine + L-glutamate = N-acetyl-L-glutamate + L-ornithine</text>
        <dbReference type="Rhea" id="RHEA:15349"/>
        <dbReference type="ChEBI" id="CHEBI:29985"/>
        <dbReference type="ChEBI" id="CHEBI:44337"/>
        <dbReference type="ChEBI" id="CHEBI:46911"/>
        <dbReference type="ChEBI" id="CHEBI:57805"/>
        <dbReference type="EC" id="2.3.1.35"/>
    </reaction>
</comment>
<dbReference type="STRING" id="1191523.MROS_0920"/>
<gene>
    <name evidence="9" type="primary">argJ</name>
    <name evidence="10" type="ordered locus">MROS_0920</name>
</gene>
<keyword evidence="11" id="KW-1185">Reference proteome</keyword>
<evidence type="ECO:0000256" key="4">
    <source>
        <dbReference type="ARBA" id="ARBA00022605"/>
    </source>
</evidence>
<evidence type="ECO:0000313" key="11">
    <source>
        <dbReference type="Proteomes" id="UP000009011"/>
    </source>
</evidence>
<keyword evidence="9" id="KW-0511">Multifunctional enzyme</keyword>
<dbReference type="eggNOG" id="COG1364">
    <property type="taxonomic scope" value="Bacteria"/>
</dbReference>
<dbReference type="Pfam" id="PF01960">
    <property type="entry name" value="ArgJ"/>
    <property type="match status" value="1"/>
</dbReference>
<reference evidence="10 11" key="1">
    <citation type="journal article" date="2013" name="PLoS ONE">
        <title>Genomic analysis of Melioribacter roseus, facultatively anaerobic organotrophic bacterium representing a novel deep lineage within Bacteriodetes/Chlorobi group.</title>
        <authorList>
            <person name="Kadnikov V.V."/>
            <person name="Mardanov A.V."/>
            <person name="Podosokorskaya O.A."/>
            <person name="Gavrilov S.N."/>
            <person name="Kublanov I.V."/>
            <person name="Beletsky A.V."/>
            <person name="Bonch-Osmolovskaya E.A."/>
            <person name="Ravin N.V."/>
        </authorList>
    </citation>
    <scope>NUCLEOTIDE SEQUENCE [LARGE SCALE GENOMIC DNA]</scope>
    <source>
        <strain evidence="11">JCM 17771 / P3M-2</strain>
    </source>
</reference>
<evidence type="ECO:0000313" key="10">
    <source>
        <dbReference type="EMBL" id="AFN74161.1"/>
    </source>
</evidence>
<evidence type="ECO:0000256" key="5">
    <source>
        <dbReference type="ARBA" id="ARBA00022679"/>
    </source>
</evidence>
<proteinExistence type="inferred from homology"/>
<comment type="pathway">
    <text evidence="9">Amino-acid biosynthesis; L-arginine biosynthesis; N(2)-acetyl-L-ornithine from L-glutamate: step 1/4.</text>
</comment>
<feature type="chain" id="PRO_5023393122" description="Arginine biosynthesis bifunctional protein ArgJ beta chain" evidence="9">
    <location>
        <begin position="198"/>
        <end position="408"/>
    </location>
</feature>
<name>I7A2K2_MELRP</name>
<dbReference type="EMBL" id="CP003557">
    <property type="protein sequence ID" value="AFN74161.1"/>
    <property type="molecule type" value="Genomic_DNA"/>
</dbReference>
<dbReference type="CDD" id="cd02152">
    <property type="entry name" value="OAT"/>
    <property type="match status" value="1"/>
</dbReference>
<feature type="binding site" evidence="9">
    <location>
        <position position="403"/>
    </location>
    <ligand>
        <name>substrate</name>
    </ligand>
</feature>
<dbReference type="EC" id="2.3.1.35" evidence="9"/>
<dbReference type="Gene3D" id="3.60.70.12">
    <property type="entry name" value="L-amino peptidase D-ALA esterase/amidase"/>
    <property type="match status" value="1"/>
</dbReference>
<comment type="subcellular location">
    <subcellularLocation>
        <location evidence="9">Cytoplasm</location>
    </subcellularLocation>
</comment>
<evidence type="ECO:0000256" key="8">
    <source>
        <dbReference type="ARBA" id="ARBA00049439"/>
    </source>
</evidence>
<comment type="subunit">
    <text evidence="2 9">Heterotetramer of two alpha and two beta chains.</text>
</comment>
<keyword evidence="4 9" id="KW-0028">Amino-acid biosynthesis</keyword>
<feature type="site" description="Cleavage; by autolysis" evidence="9">
    <location>
        <begin position="197"/>
        <end position="198"/>
    </location>
</feature>
<dbReference type="InterPro" id="IPR002813">
    <property type="entry name" value="Arg_biosynth_ArgJ"/>
</dbReference>
<dbReference type="InterPro" id="IPR042195">
    <property type="entry name" value="ArgJ_beta_C"/>
</dbReference>
<dbReference type="Proteomes" id="UP000009011">
    <property type="component" value="Chromosome"/>
</dbReference>
<dbReference type="GO" id="GO:0004042">
    <property type="term" value="F:L-glutamate N-acetyltransferase activity"/>
    <property type="evidence" value="ECO:0007669"/>
    <property type="project" value="UniProtKB-UniRule"/>
</dbReference>
<feature type="active site" description="Nucleophile" evidence="9">
    <location>
        <position position="198"/>
    </location>
</feature>
<dbReference type="NCBIfam" id="TIGR00120">
    <property type="entry name" value="ArgJ"/>
    <property type="match status" value="1"/>
</dbReference>
<evidence type="ECO:0000256" key="9">
    <source>
        <dbReference type="HAMAP-Rule" id="MF_01106"/>
    </source>
</evidence>
<feature type="site" description="Involved in the stabilization of negative charge on the oxyanion by the formation of the oxyanion hole" evidence="9">
    <location>
        <position position="124"/>
    </location>
</feature>
<dbReference type="InterPro" id="IPR016117">
    <property type="entry name" value="ArgJ-like_dom_sf"/>
</dbReference>
<dbReference type="NCBIfam" id="NF003802">
    <property type="entry name" value="PRK05388.1"/>
    <property type="match status" value="1"/>
</dbReference>
<dbReference type="GO" id="GO:0006592">
    <property type="term" value="P:ornithine biosynthetic process"/>
    <property type="evidence" value="ECO:0007669"/>
    <property type="project" value="TreeGrafter"/>
</dbReference>
<dbReference type="GO" id="GO:0006526">
    <property type="term" value="P:L-arginine biosynthetic process"/>
    <property type="evidence" value="ECO:0007669"/>
    <property type="project" value="UniProtKB-UniRule"/>
</dbReference>
<dbReference type="GO" id="GO:0005737">
    <property type="term" value="C:cytoplasm"/>
    <property type="evidence" value="ECO:0007669"/>
    <property type="project" value="UniProtKB-SubCell"/>
</dbReference>
<dbReference type="HAMAP" id="MF_01106">
    <property type="entry name" value="ArgJ"/>
    <property type="match status" value="1"/>
</dbReference>
<dbReference type="AlphaFoldDB" id="I7A2K2"/>
<dbReference type="KEGG" id="mro:MROS_0920"/>
<dbReference type="SUPFAM" id="SSF56266">
    <property type="entry name" value="DmpA/ArgJ-like"/>
    <property type="match status" value="1"/>
</dbReference>
<comment type="function">
    <text evidence="9">Catalyzes two activities which are involved in the cyclic version of arginine biosynthesis: the synthesis of N-acetylglutamate from glutamate and acetyl-CoA as the acetyl donor, and of ornithine by transacetylation between N(2)-acetylornithine and glutamate.</text>
</comment>
<dbReference type="PATRIC" id="fig|1191523.3.peg.973"/>
<keyword evidence="9" id="KW-0963">Cytoplasm</keyword>
<comment type="catalytic activity">
    <reaction evidence="9">
        <text>L-glutamate + acetyl-CoA = N-acetyl-L-glutamate + CoA + H(+)</text>
        <dbReference type="Rhea" id="RHEA:24292"/>
        <dbReference type="ChEBI" id="CHEBI:15378"/>
        <dbReference type="ChEBI" id="CHEBI:29985"/>
        <dbReference type="ChEBI" id="CHEBI:44337"/>
        <dbReference type="ChEBI" id="CHEBI:57287"/>
        <dbReference type="ChEBI" id="CHEBI:57288"/>
        <dbReference type="EC" id="2.3.1.1"/>
    </reaction>
</comment>
<sequence>MNENKHTEIISDKEMKSGITAPMGFLSAGLHCGIKRYKKDLALIVSETPATAAAIFTKNKVQAAPVLISKKHLNSNDKFRAIIVNSGNANACTGEQGMKDAVEMAALTASALNIKPEEVFVSSTGVIGEPLPMEKIRAGIGKIVDMLSEDDSNAAAEAIMTTDTFPKFTSVEFEANGKIATIGGIAKGSGMIHPNMATMLAFITTDAAVEKNYFQNVLKKTADKTFNRITVDGDTSTNDMVIALANGVSGAEINDDSSAAFETALFELMKKLAIDIVKDGEGATKLIEIVVEGALSDDDALKAARSVAHSPLVKTAVHGEDANWGRILAAVGYSGIEFNPDDFEIYINGTCILGKNYDVKLSIEEANKTLKPNEIELLIKLNEGSGKANYWTCDLSEEYVKINGSYRT</sequence>
<dbReference type="EC" id="2.3.1.1" evidence="9"/>
<keyword evidence="6 9" id="KW-0068">Autocatalytic cleavage</keyword>
<dbReference type="RefSeq" id="WP_014855597.1">
    <property type="nucleotide sequence ID" value="NC_018178.1"/>
</dbReference>
<feature type="binding site" evidence="9">
    <location>
        <position position="408"/>
    </location>
    <ligand>
        <name>substrate</name>
    </ligand>
</feature>
<dbReference type="FunFam" id="3.10.20.340:FF:000001">
    <property type="entry name" value="Arginine biosynthesis bifunctional protein ArgJ, chloroplastic"/>
    <property type="match status" value="1"/>
</dbReference>
<dbReference type="UniPathway" id="UPA00068">
    <property type="reaction ID" value="UER00106"/>
</dbReference>
<keyword evidence="7 9" id="KW-0012">Acyltransferase</keyword>
<feature type="site" description="Involved in the stabilization of negative charge on the oxyanion by the formation of the oxyanion hole" evidence="9">
    <location>
        <position position="125"/>
    </location>
</feature>
<feature type="binding site" evidence="9">
    <location>
        <position position="281"/>
    </location>
    <ligand>
        <name>substrate</name>
    </ligand>
</feature>
<comment type="similarity">
    <text evidence="1 9">Belongs to the ArgJ family.</text>
</comment>
<evidence type="ECO:0000256" key="1">
    <source>
        <dbReference type="ARBA" id="ARBA00006774"/>
    </source>
</evidence>
<feature type="binding site" evidence="9">
    <location>
        <position position="187"/>
    </location>
    <ligand>
        <name>substrate</name>
    </ligand>
</feature>
<dbReference type="FunFam" id="3.60.70.12:FF:000001">
    <property type="entry name" value="Arginine biosynthesis bifunctional protein ArgJ, chloroplastic"/>
    <property type="match status" value="1"/>
</dbReference>
<keyword evidence="3 9" id="KW-0055">Arginine biosynthesis</keyword>